<feature type="domain" description="Guanylate cyclase" evidence="1">
    <location>
        <begin position="11"/>
        <end position="132"/>
    </location>
</feature>
<evidence type="ECO:0000313" key="2">
    <source>
        <dbReference type="EMBL" id="MCE7008155.1"/>
    </source>
</evidence>
<comment type="caution">
    <text evidence="2">The sequence shown here is derived from an EMBL/GenBank/DDBJ whole genome shotgun (WGS) entry which is preliminary data.</text>
</comment>
<proteinExistence type="predicted"/>
<dbReference type="EMBL" id="JAJVCN010000003">
    <property type="protein sequence ID" value="MCE7008155.1"/>
    <property type="molecule type" value="Genomic_DNA"/>
</dbReference>
<dbReference type="SUPFAM" id="SSF48452">
    <property type="entry name" value="TPR-like"/>
    <property type="match status" value="1"/>
</dbReference>
<dbReference type="Gene3D" id="1.10.10.10">
    <property type="entry name" value="Winged helix-like DNA-binding domain superfamily/Winged helix DNA-binding domain"/>
    <property type="match status" value="1"/>
</dbReference>
<dbReference type="InterPro" id="IPR001054">
    <property type="entry name" value="A/G_cyclase"/>
</dbReference>
<gene>
    <name evidence="2" type="ORF">LWC34_35860</name>
</gene>
<dbReference type="SUPFAM" id="SSF55073">
    <property type="entry name" value="Nucleotide cyclase"/>
    <property type="match status" value="1"/>
</dbReference>
<name>A0ABS8ZMG9_9PSEU</name>
<dbReference type="Pfam" id="PF13401">
    <property type="entry name" value="AAA_22"/>
    <property type="match status" value="1"/>
</dbReference>
<dbReference type="PANTHER" id="PTHR47691">
    <property type="entry name" value="REGULATOR-RELATED"/>
    <property type="match status" value="1"/>
</dbReference>
<dbReference type="Gene3D" id="1.25.40.10">
    <property type="entry name" value="Tetratricopeptide repeat domain"/>
    <property type="match status" value="1"/>
</dbReference>
<sequence length="889" mass="98657">MDAFPPAVHRTIFVADVEGFGARRRTNPVQVAIREGLYRVLREAFDAAGIRWEDCYREDRGDGVLVLIFPGVPKHLVAARLPDQLSAALRRHNRGCTEVVRIRLRVAVHAGEVHHDTHGVVGTAINLAFRLLDAAAVKSALAASPGVIALIASEWFFEEVIRHDPASNPATYQRVWVAVKETHTTAWIRLPDQPSPENEVVMTGERRSLPVELTSFVGRTAEVAEIKRLLSESRLVTLTGPGGVGKTRIALRVAAELRNSYPDGVYLVELSGLRDPQLLTYTLAAAMGLPGQTARPAIDVLADYLKTKRVLLVLDTCEHIIDPCATLVDVLLRTTTAVDVLITSRQPLDSTGERILSIRPMPVPQGGEPFGRYDALTLFADRAAVVLPEFAVTEENWAVVAAVCRRLDGIPLAIELAVVRLRVFSLDQMVSLLDDRFRLLTRNRRTAPHRQQTLRTAIDWSYELCTPEEQLLWARLAVFPADFDVPAARQICANGKLAARQILEHLADLVDKSVVVRVETSVGTRYRLLDTIREYGRERMATLGEEVELRRQHCEFYSAMAQRFDAEWLGSAQVAWTQLLNAERPNLRMAMDFCFSEPGEAMAGLTMATTLWGYWLCSARLSEGRYWFDRGLGLLPEPTPIRARALWLTGWFAIAQGEHPAGEPLFAESRAIAEQIGDDSAVAYAIQYLGGLAMFQGDSARSLVLYEDALTRLRTLGDRPGLVIITFQLGLCLVLNGHLDRALAACDESLLINGDNDERWCRGWALYIKGLAFWLVGDYSDSVEMIMASLRMKHELGDIQGIAHCLDVLGWGAAQQARHERAAWLLGAAQPLWQKIGVPLFGAELLQNYHRAAEKQAQEVLGQDTYAAIFHAGTKLTVDQSVKLATEDE</sequence>
<dbReference type="InterPro" id="IPR049945">
    <property type="entry name" value="AAA_22"/>
</dbReference>
<dbReference type="Proteomes" id="UP001521150">
    <property type="component" value="Unassembled WGS sequence"/>
</dbReference>
<dbReference type="InterPro" id="IPR003593">
    <property type="entry name" value="AAA+_ATPase"/>
</dbReference>
<protein>
    <submittedName>
        <fullName evidence="2">AAA family ATPase</fullName>
    </submittedName>
</protein>
<dbReference type="PROSITE" id="PS50125">
    <property type="entry name" value="GUANYLATE_CYCLASE_2"/>
    <property type="match status" value="1"/>
</dbReference>
<dbReference type="SMART" id="SM00382">
    <property type="entry name" value="AAA"/>
    <property type="match status" value="1"/>
</dbReference>
<dbReference type="RefSeq" id="WP_233729684.1">
    <property type="nucleotide sequence ID" value="NZ_JAJVCN010000003.1"/>
</dbReference>
<reference evidence="2 3" key="1">
    <citation type="submission" date="2021-12" db="EMBL/GenBank/DDBJ databases">
        <title>Genome sequence of Kibdelosporangium philippinense ATCC 49844.</title>
        <authorList>
            <person name="Fedorov E.A."/>
            <person name="Omeragic M."/>
            <person name="Shalygina K.F."/>
            <person name="Maclea K.S."/>
        </authorList>
    </citation>
    <scope>NUCLEOTIDE SEQUENCE [LARGE SCALE GENOMIC DNA]</scope>
    <source>
        <strain evidence="2 3">ATCC 49844</strain>
    </source>
</reference>
<dbReference type="InterPro" id="IPR019734">
    <property type="entry name" value="TPR_rpt"/>
</dbReference>
<accession>A0ABS8ZMG9</accession>
<dbReference type="SUPFAM" id="SSF52540">
    <property type="entry name" value="P-loop containing nucleoside triphosphate hydrolases"/>
    <property type="match status" value="1"/>
</dbReference>
<evidence type="ECO:0000259" key="1">
    <source>
        <dbReference type="PROSITE" id="PS50125"/>
    </source>
</evidence>
<dbReference type="InterPro" id="IPR029787">
    <property type="entry name" value="Nucleotide_cyclase"/>
</dbReference>
<dbReference type="PANTHER" id="PTHR47691:SF3">
    <property type="entry name" value="HTH-TYPE TRANSCRIPTIONAL REGULATOR RV0890C-RELATED"/>
    <property type="match status" value="1"/>
</dbReference>
<dbReference type="Gene3D" id="3.40.50.300">
    <property type="entry name" value="P-loop containing nucleotide triphosphate hydrolases"/>
    <property type="match status" value="1"/>
</dbReference>
<dbReference type="InterPro" id="IPR011990">
    <property type="entry name" value="TPR-like_helical_dom_sf"/>
</dbReference>
<dbReference type="InterPro" id="IPR058852">
    <property type="entry name" value="HTH_77"/>
</dbReference>
<dbReference type="SMART" id="SM00028">
    <property type="entry name" value="TPR"/>
    <property type="match status" value="3"/>
</dbReference>
<dbReference type="InterPro" id="IPR027417">
    <property type="entry name" value="P-loop_NTPase"/>
</dbReference>
<evidence type="ECO:0000313" key="3">
    <source>
        <dbReference type="Proteomes" id="UP001521150"/>
    </source>
</evidence>
<dbReference type="Gene3D" id="3.30.70.1230">
    <property type="entry name" value="Nucleotide cyclase"/>
    <property type="match status" value="1"/>
</dbReference>
<dbReference type="Pfam" id="PF25872">
    <property type="entry name" value="HTH_77"/>
    <property type="match status" value="1"/>
</dbReference>
<dbReference type="InterPro" id="IPR036388">
    <property type="entry name" value="WH-like_DNA-bd_sf"/>
</dbReference>
<organism evidence="2 3">
    <name type="scientific">Kibdelosporangium philippinense</name>
    <dbReference type="NCBI Taxonomy" id="211113"/>
    <lineage>
        <taxon>Bacteria</taxon>
        <taxon>Bacillati</taxon>
        <taxon>Actinomycetota</taxon>
        <taxon>Actinomycetes</taxon>
        <taxon>Pseudonocardiales</taxon>
        <taxon>Pseudonocardiaceae</taxon>
        <taxon>Kibdelosporangium</taxon>
    </lineage>
</organism>
<keyword evidence="3" id="KW-1185">Reference proteome</keyword>
<dbReference type="PRINTS" id="PR00364">
    <property type="entry name" value="DISEASERSIST"/>
</dbReference>